<dbReference type="InterPro" id="IPR003661">
    <property type="entry name" value="HisK_dim/P_dom"/>
</dbReference>
<feature type="domain" description="PAS" evidence="16">
    <location>
        <begin position="173"/>
        <end position="211"/>
    </location>
</feature>
<dbReference type="InterPro" id="IPR000014">
    <property type="entry name" value="PAS"/>
</dbReference>
<dbReference type="SUPFAM" id="SSF55785">
    <property type="entry name" value="PYP-like sensor domain (PAS domain)"/>
    <property type="match status" value="1"/>
</dbReference>
<sequence>MPERPDYAALIAGQAVVIEMANSGVSGLPVVGHLLGLGQRALHADGMTFVEYGPTGGRVIAASGATDWTLGRPVDPGAPANVRLLAGPQSSELSADGFEAGFAHQLRGRGLHRAMHARTDIGGATIGSLFAYFADATGTATAEHHSLMSYLSSCIAHLYSDQAGLPVHGDGPVVAALADGLAVVDRDLRIRLWNPAAEQVTGLPADKMLGERLPFPVPAPGQVLDHRFDDGRWLKVTAGELPGAYESRVVTFRDTTDQYRRDHDRDLFVAVTSHELRTPVTVIKGYADTLSNHWSSLSELDRLEAARVIGLRAGELARLVDRLLSAANDGGQVGGAPPTPFDLVDALRTAAVTLPADLRRRLTLDLPDDLPKAFGDRASMTTVLTELATNAEKYSNPGTVVEVTAEAEERTVVFRVSDRGIGVRPEHVERAFDRFWQGEQGDRRRYPGTGLGLYLVRRIVERQNGWVSLRPRKGAVPSQRCDSRADR</sequence>
<dbReference type="EMBL" id="BLPF01000001">
    <property type="protein sequence ID" value="GFJ79974.1"/>
    <property type="molecule type" value="Genomic_DNA"/>
</dbReference>
<dbReference type="InterPro" id="IPR035965">
    <property type="entry name" value="PAS-like_dom_sf"/>
</dbReference>
<evidence type="ECO:0000256" key="10">
    <source>
        <dbReference type="ARBA" id="ARBA00022840"/>
    </source>
</evidence>
<dbReference type="SUPFAM" id="SSF55874">
    <property type="entry name" value="ATPase domain of HSP90 chaperone/DNA topoisomerase II/histidine kinase"/>
    <property type="match status" value="1"/>
</dbReference>
<keyword evidence="13" id="KW-0472">Membrane</keyword>
<dbReference type="InterPro" id="IPR003594">
    <property type="entry name" value="HATPase_dom"/>
</dbReference>
<dbReference type="Gene3D" id="1.10.287.130">
    <property type="match status" value="1"/>
</dbReference>
<dbReference type="GO" id="GO:0000156">
    <property type="term" value="F:phosphorelay response regulator activity"/>
    <property type="evidence" value="ECO:0007669"/>
    <property type="project" value="TreeGrafter"/>
</dbReference>
<evidence type="ECO:0000313" key="17">
    <source>
        <dbReference type="EMBL" id="GFJ79974.1"/>
    </source>
</evidence>
<dbReference type="CDD" id="cd00130">
    <property type="entry name" value="PAS"/>
    <property type="match status" value="1"/>
</dbReference>
<keyword evidence="10" id="KW-0067">ATP-binding</keyword>
<evidence type="ECO:0000256" key="7">
    <source>
        <dbReference type="ARBA" id="ARBA00022692"/>
    </source>
</evidence>
<dbReference type="InterPro" id="IPR036890">
    <property type="entry name" value="HATPase_C_sf"/>
</dbReference>
<evidence type="ECO:0000256" key="3">
    <source>
        <dbReference type="ARBA" id="ARBA00004236"/>
    </source>
</evidence>
<gene>
    <name evidence="17" type="ORF">Phou_041540</name>
</gene>
<keyword evidence="9" id="KW-0418">Kinase</keyword>
<dbReference type="InterPro" id="IPR004358">
    <property type="entry name" value="Sig_transdc_His_kin-like_C"/>
</dbReference>
<evidence type="ECO:0000256" key="14">
    <source>
        <dbReference type="ARBA" id="ARBA00039401"/>
    </source>
</evidence>
<dbReference type="Gene3D" id="3.30.565.10">
    <property type="entry name" value="Histidine kinase-like ATPase, C-terminal domain"/>
    <property type="match status" value="1"/>
</dbReference>
<dbReference type="PANTHER" id="PTHR42878:SF7">
    <property type="entry name" value="SENSOR HISTIDINE KINASE GLRK"/>
    <property type="match status" value="1"/>
</dbReference>
<evidence type="ECO:0000256" key="12">
    <source>
        <dbReference type="ARBA" id="ARBA00023012"/>
    </source>
</evidence>
<evidence type="ECO:0000256" key="8">
    <source>
        <dbReference type="ARBA" id="ARBA00022741"/>
    </source>
</evidence>
<dbReference type="Proteomes" id="UP000482800">
    <property type="component" value="Unassembled WGS sequence"/>
</dbReference>
<dbReference type="SMART" id="SM00387">
    <property type="entry name" value="HATPase_c"/>
    <property type="match status" value="1"/>
</dbReference>
<evidence type="ECO:0000256" key="6">
    <source>
        <dbReference type="ARBA" id="ARBA00022679"/>
    </source>
</evidence>
<dbReference type="GO" id="GO:0005524">
    <property type="term" value="F:ATP binding"/>
    <property type="evidence" value="ECO:0007669"/>
    <property type="project" value="UniProtKB-KW"/>
</dbReference>
<dbReference type="SUPFAM" id="SSF47384">
    <property type="entry name" value="Homodimeric domain of signal transducing histidine kinase"/>
    <property type="match status" value="1"/>
</dbReference>
<evidence type="ECO:0000256" key="4">
    <source>
        <dbReference type="ARBA" id="ARBA00012438"/>
    </source>
</evidence>
<comment type="caution">
    <text evidence="17">The sequence shown here is derived from an EMBL/GenBank/DDBJ whole genome shotgun (WGS) entry which is preliminary data.</text>
</comment>
<dbReference type="Pfam" id="PF02518">
    <property type="entry name" value="HATPase_c"/>
    <property type="match status" value="1"/>
</dbReference>
<dbReference type="InterPro" id="IPR036097">
    <property type="entry name" value="HisK_dim/P_sf"/>
</dbReference>
<dbReference type="PANTHER" id="PTHR42878">
    <property type="entry name" value="TWO-COMPONENT HISTIDINE KINASE"/>
    <property type="match status" value="1"/>
</dbReference>
<feature type="domain" description="Histidine kinase" evidence="15">
    <location>
        <begin position="271"/>
        <end position="474"/>
    </location>
</feature>
<evidence type="ECO:0000256" key="1">
    <source>
        <dbReference type="ARBA" id="ARBA00000085"/>
    </source>
</evidence>
<dbReference type="Pfam" id="PF00512">
    <property type="entry name" value="HisKA"/>
    <property type="match status" value="1"/>
</dbReference>
<dbReference type="PROSITE" id="PS50112">
    <property type="entry name" value="PAS"/>
    <property type="match status" value="1"/>
</dbReference>
<dbReference type="InterPro" id="IPR013656">
    <property type="entry name" value="PAS_4"/>
</dbReference>
<dbReference type="CDD" id="cd00082">
    <property type="entry name" value="HisKA"/>
    <property type="match status" value="1"/>
</dbReference>
<dbReference type="Gene3D" id="3.30.450.20">
    <property type="entry name" value="PAS domain"/>
    <property type="match status" value="1"/>
</dbReference>
<reference evidence="17 18" key="1">
    <citation type="submission" date="2020-03" db="EMBL/GenBank/DDBJ databases">
        <title>Whole genome shotgun sequence of Phytohabitans houttuyneae NBRC 108639.</title>
        <authorList>
            <person name="Komaki H."/>
            <person name="Tamura T."/>
        </authorList>
    </citation>
    <scope>NUCLEOTIDE SEQUENCE [LARGE SCALE GENOMIC DNA]</scope>
    <source>
        <strain evidence="17 18">NBRC 108639</strain>
    </source>
</reference>
<dbReference type="EC" id="2.7.13.3" evidence="4"/>
<keyword evidence="18" id="KW-1185">Reference proteome</keyword>
<evidence type="ECO:0000256" key="11">
    <source>
        <dbReference type="ARBA" id="ARBA00022989"/>
    </source>
</evidence>
<evidence type="ECO:0000256" key="2">
    <source>
        <dbReference type="ARBA" id="ARBA00004141"/>
    </source>
</evidence>
<keyword evidence="11" id="KW-1133">Transmembrane helix</keyword>
<evidence type="ECO:0000313" key="18">
    <source>
        <dbReference type="Proteomes" id="UP000482800"/>
    </source>
</evidence>
<evidence type="ECO:0000256" key="9">
    <source>
        <dbReference type="ARBA" id="ARBA00022777"/>
    </source>
</evidence>
<keyword evidence="5" id="KW-0597">Phosphoprotein</keyword>
<dbReference type="PROSITE" id="PS50109">
    <property type="entry name" value="HIS_KIN"/>
    <property type="match status" value="1"/>
</dbReference>
<comment type="catalytic activity">
    <reaction evidence="1">
        <text>ATP + protein L-histidine = ADP + protein N-phospho-L-histidine.</text>
        <dbReference type="EC" id="2.7.13.3"/>
    </reaction>
</comment>
<dbReference type="InterPro" id="IPR005467">
    <property type="entry name" value="His_kinase_dom"/>
</dbReference>
<keyword evidence="12" id="KW-0902">Two-component regulatory system</keyword>
<evidence type="ECO:0000256" key="5">
    <source>
        <dbReference type="ARBA" id="ARBA00022553"/>
    </source>
</evidence>
<reference evidence="17 18" key="2">
    <citation type="submission" date="2020-03" db="EMBL/GenBank/DDBJ databases">
        <authorList>
            <person name="Ichikawa N."/>
            <person name="Kimura A."/>
            <person name="Kitahashi Y."/>
            <person name="Uohara A."/>
        </authorList>
    </citation>
    <scope>NUCLEOTIDE SEQUENCE [LARGE SCALE GENOMIC DNA]</scope>
    <source>
        <strain evidence="17 18">NBRC 108639</strain>
    </source>
</reference>
<name>A0A6V8K887_9ACTN</name>
<dbReference type="SMART" id="SM00388">
    <property type="entry name" value="HisKA"/>
    <property type="match status" value="1"/>
</dbReference>
<dbReference type="PRINTS" id="PR00344">
    <property type="entry name" value="BCTRLSENSOR"/>
</dbReference>
<dbReference type="AlphaFoldDB" id="A0A6V8K887"/>
<dbReference type="InterPro" id="IPR050351">
    <property type="entry name" value="BphY/WalK/GraS-like"/>
</dbReference>
<organism evidence="17 18">
    <name type="scientific">Phytohabitans houttuyneae</name>
    <dbReference type="NCBI Taxonomy" id="1076126"/>
    <lineage>
        <taxon>Bacteria</taxon>
        <taxon>Bacillati</taxon>
        <taxon>Actinomycetota</taxon>
        <taxon>Actinomycetes</taxon>
        <taxon>Micromonosporales</taxon>
        <taxon>Micromonosporaceae</taxon>
    </lineage>
</organism>
<dbReference type="GO" id="GO:0000155">
    <property type="term" value="F:phosphorelay sensor kinase activity"/>
    <property type="evidence" value="ECO:0007669"/>
    <property type="project" value="InterPro"/>
</dbReference>
<keyword evidence="7" id="KW-0812">Transmembrane</keyword>
<protein>
    <recommendedName>
        <fullName evidence="14">Sensor-like histidine kinase SenX3</fullName>
        <ecNumber evidence="4">2.7.13.3</ecNumber>
    </recommendedName>
</protein>
<keyword evidence="6" id="KW-0808">Transferase</keyword>
<evidence type="ECO:0000256" key="13">
    <source>
        <dbReference type="ARBA" id="ARBA00023136"/>
    </source>
</evidence>
<keyword evidence="8" id="KW-0547">Nucleotide-binding</keyword>
<dbReference type="GO" id="GO:0007234">
    <property type="term" value="P:osmosensory signaling via phosphorelay pathway"/>
    <property type="evidence" value="ECO:0007669"/>
    <property type="project" value="TreeGrafter"/>
</dbReference>
<dbReference type="GO" id="GO:0005886">
    <property type="term" value="C:plasma membrane"/>
    <property type="evidence" value="ECO:0007669"/>
    <property type="project" value="UniProtKB-SubCell"/>
</dbReference>
<evidence type="ECO:0000259" key="16">
    <source>
        <dbReference type="PROSITE" id="PS50112"/>
    </source>
</evidence>
<dbReference type="GO" id="GO:0030295">
    <property type="term" value="F:protein kinase activator activity"/>
    <property type="evidence" value="ECO:0007669"/>
    <property type="project" value="TreeGrafter"/>
</dbReference>
<evidence type="ECO:0000259" key="15">
    <source>
        <dbReference type="PROSITE" id="PS50109"/>
    </source>
</evidence>
<proteinExistence type="predicted"/>
<comment type="subcellular location">
    <subcellularLocation>
        <location evidence="3">Cell membrane</location>
    </subcellularLocation>
    <subcellularLocation>
        <location evidence="2">Membrane</location>
        <topology evidence="2">Multi-pass membrane protein</topology>
    </subcellularLocation>
</comment>
<accession>A0A6V8K887</accession>
<dbReference type="Pfam" id="PF08448">
    <property type="entry name" value="PAS_4"/>
    <property type="match status" value="1"/>
</dbReference>